<evidence type="ECO:0000256" key="3">
    <source>
        <dbReference type="ARBA" id="ARBA00023163"/>
    </source>
</evidence>
<dbReference type="SMART" id="SM00345">
    <property type="entry name" value="HTH_GNTR"/>
    <property type="match status" value="1"/>
</dbReference>
<reference evidence="5 6" key="1">
    <citation type="submission" date="2023-04" db="EMBL/GenBank/DDBJ databases">
        <title>Marinoamorphus aggregata gen. nov., sp. Nov., isolate from tissue of brittle star Ophioplocus japonicus.</title>
        <authorList>
            <person name="Kawano K."/>
            <person name="Sawayama S."/>
            <person name="Nakagawa S."/>
        </authorList>
    </citation>
    <scope>NUCLEOTIDE SEQUENCE [LARGE SCALE GENOMIC DNA]</scope>
    <source>
        <strain evidence="5 6">NKW23</strain>
    </source>
</reference>
<evidence type="ECO:0000313" key="5">
    <source>
        <dbReference type="EMBL" id="GMG82449.1"/>
    </source>
</evidence>
<feature type="domain" description="HTH gntR-type" evidence="4">
    <location>
        <begin position="7"/>
        <end position="75"/>
    </location>
</feature>
<sequence>MRRTDPIPLYAQIAAMLRARLDAGVYAVGTCLPSIARLAESFGVAPETLRQAIAVLEDEGYVSRRRGVGTTVTAIPREQHWLSLARDWDGLVAFTRTLDPKFVLVEANDRMPGLTARDGQAAASYKYLKRVHYRGEEPFCAIDIHLASDVYRRNAGAFRTRMVIPVLVETPGIAIGTVRQVLRTGAADPELARLLGLPIAAPVACLRRVIRDREGRVIYLAEASYPGDVVQLEMDLSPP</sequence>
<dbReference type="InterPro" id="IPR050679">
    <property type="entry name" value="Bact_HTH_transcr_reg"/>
</dbReference>
<dbReference type="SUPFAM" id="SSF64288">
    <property type="entry name" value="Chorismate lyase-like"/>
    <property type="match status" value="1"/>
</dbReference>
<keyword evidence="3" id="KW-0804">Transcription</keyword>
<dbReference type="Gene3D" id="3.40.1410.10">
    <property type="entry name" value="Chorismate lyase-like"/>
    <property type="match status" value="1"/>
</dbReference>
<dbReference type="Pfam" id="PF07702">
    <property type="entry name" value="UTRA"/>
    <property type="match status" value="1"/>
</dbReference>
<dbReference type="Gene3D" id="1.10.10.10">
    <property type="entry name" value="Winged helix-like DNA-binding domain superfamily/Winged helix DNA-binding domain"/>
    <property type="match status" value="1"/>
</dbReference>
<dbReference type="Pfam" id="PF00392">
    <property type="entry name" value="GntR"/>
    <property type="match status" value="1"/>
</dbReference>
<evidence type="ECO:0000256" key="2">
    <source>
        <dbReference type="ARBA" id="ARBA00023125"/>
    </source>
</evidence>
<name>A0ABQ6LJS7_9RHOB</name>
<evidence type="ECO:0000259" key="4">
    <source>
        <dbReference type="PROSITE" id="PS50949"/>
    </source>
</evidence>
<dbReference type="PRINTS" id="PR00035">
    <property type="entry name" value="HTHGNTR"/>
</dbReference>
<protein>
    <submittedName>
        <fullName evidence="5">GntR family transcriptional regulator</fullName>
    </submittedName>
</protein>
<comment type="caution">
    <text evidence="5">The sequence shown here is derived from an EMBL/GenBank/DDBJ whole genome shotgun (WGS) entry which is preliminary data.</text>
</comment>
<dbReference type="CDD" id="cd07377">
    <property type="entry name" value="WHTH_GntR"/>
    <property type="match status" value="1"/>
</dbReference>
<dbReference type="InterPro" id="IPR036390">
    <property type="entry name" value="WH_DNA-bd_sf"/>
</dbReference>
<keyword evidence="2" id="KW-0238">DNA-binding</keyword>
<keyword evidence="1" id="KW-0805">Transcription regulation</keyword>
<proteinExistence type="predicted"/>
<gene>
    <name evidence="5" type="ORF">LNKW23_16620</name>
</gene>
<dbReference type="InterPro" id="IPR036388">
    <property type="entry name" value="WH-like_DNA-bd_sf"/>
</dbReference>
<evidence type="ECO:0000256" key="1">
    <source>
        <dbReference type="ARBA" id="ARBA00023015"/>
    </source>
</evidence>
<dbReference type="PROSITE" id="PS50949">
    <property type="entry name" value="HTH_GNTR"/>
    <property type="match status" value="1"/>
</dbReference>
<dbReference type="InterPro" id="IPR000524">
    <property type="entry name" value="Tscrpt_reg_HTH_GntR"/>
</dbReference>
<dbReference type="PANTHER" id="PTHR44846:SF1">
    <property type="entry name" value="MANNOSYL-D-GLYCERATE TRANSPORT_METABOLISM SYSTEM REPRESSOR MNGR-RELATED"/>
    <property type="match status" value="1"/>
</dbReference>
<dbReference type="InterPro" id="IPR011663">
    <property type="entry name" value="UTRA"/>
</dbReference>
<dbReference type="Proteomes" id="UP001239909">
    <property type="component" value="Unassembled WGS sequence"/>
</dbReference>
<dbReference type="EMBL" id="BSYI01000010">
    <property type="protein sequence ID" value="GMG82449.1"/>
    <property type="molecule type" value="Genomic_DNA"/>
</dbReference>
<dbReference type="RefSeq" id="WP_285671225.1">
    <property type="nucleotide sequence ID" value="NZ_BSYI01000010.1"/>
</dbReference>
<accession>A0ABQ6LJS7</accession>
<dbReference type="SUPFAM" id="SSF46785">
    <property type="entry name" value="Winged helix' DNA-binding domain"/>
    <property type="match status" value="1"/>
</dbReference>
<evidence type="ECO:0000313" key="6">
    <source>
        <dbReference type="Proteomes" id="UP001239909"/>
    </source>
</evidence>
<dbReference type="PANTHER" id="PTHR44846">
    <property type="entry name" value="MANNOSYL-D-GLYCERATE TRANSPORT/METABOLISM SYSTEM REPRESSOR MNGR-RELATED"/>
    <property type="match status" value="1"/>
</dbReference>
<dbReference type="SMART" id="SM00866">
    <property type="entry name" value="UTRA"/>
    <property type="match status" value="1"/>
</dbReference>
<keyword evidence="6" id="KW-1185">Reference proteome</keyword>
<organism evidence="5 6">
    <name type="scientific">Paralimibaculum aggregatum</name>
    <dbReference type="NCBI Taxonomy" id="3036245"/>
    <lineage>
        <taxon>Bacteria</taxon>
        <taxon>Pseudomonadati</taxon>
        <taxon>Pseudomonadota</taxon>
        <taxon>Alphaproteobacteria</taxon>
        <taxon>Rhodobacterales</taxon>
        <taxon>Paracoccaceae</taxon>
        <taxon>Paralimibaculum</taxon>
    </lineage>
</organism>
<dbReference type="InterPro" id="IPR028978">
    <property type="entry name" value="Chorismate_lyase_/UTRA_dom_sf"/>
</dbReference>